<evidence type="ECO:0000313" key="2">
    <source>
        <dbReference type="EMBL" id="CAB4977125.1"/>
    </source>
</evidence>
<accession>A0A6J6WM53</accession>
<dbReference type="EMBL" id="CAFAAH010000003">
    <property type="protein sequence ID" value="CAB4785770.1"/>
    <property type="molecule type" value="Genomic_DNA"/>
</dbReference>
<name>A0A6J6WM53_9ZZZZ</name>
<sequence>MGRHHEGIKRLTEILLRAHVRAGLLHRYFKLFLLKVRVGVSDCFLCVRQFALRCLLYREKELPARLVCGVDGLLGR</sequence>
<organism evidence="1">
    <name type="scientific">freshwater metagenome</name>
    <dbReference type="NCBI Taxonomy" id="449393"/>
    <lineage>
        <taxon>unclassified sequences</taxon>
        <taxon>metagenomes</taxon>
        <taxon>ecological metagenomes</taxon>
    </lineage>
</organism>
<gene>
    <name evidence="1" type="ORF">UFOPK2996_00073</name>
    <name evidence="2" type="ORF">UFOPK3974_00143</name>
</gene>
<reference evidence="1" key="1">
    <citation type="submission" date="2020-05" db="EMBL/GenBank/DDBJ databases">
        <authorList>
            <person name="Chiriac C."/>
            <person name="Salcher M."/>
            <person name="Ghai R."/>
            <person name="Kavagutti S V."/>
        </authorList>
    </citation>
    <scope>NUCLEOTIDE SEQUENCE</scope>
</reference>
<evidence type="ECO:0000313" key="1">
    <source>
        <dbReference type="EMBL" id="CAB4785770.1"/>
    </source>
</evidence>
<protein>
    <submittedName>
        <fullName evidence="1">Unannotated protein</fullName>
    </submittedName>
</protein>
<dbReference type="EMBL" id="CAFBOR010000009">
    <property type="protein sequence ID" value="CAB4977125.1"/>
    <property type="molecule type" value="Genomic_DNA"/>
</dbReference>
<dbReference type="AlphaFoldDB" id="A0A6J6WM53"/>
<proteinExistence type="predicted"/>